<comment type="caution">
    <text evidence="3">The sequence shown here is derived from an EMBL/GenBank/DDBJ whole genome shotgun (WGS) entry which is preliminary data.</text>
</comment>
<dbReference type="Proteomes" id="UP000823749">
    <property type="component" value="Chromosome 10"/>
</dbReference>
<name>A0AAV6IPY9_9ERIC</name>
<dbReference type="EMBL" id="JACTNZ010000010">
    <property type="protein sequence ID" value="KAG5528810.1"/>
    <property type="molecule type" value="Genomic_DNA"/>
</dbReference>
<protein>
    <recommendedName>
        <fullName evidence="2">Helicase ATP-binding domain-containing protein</fullName>
    </recommendedName>
</protein>
<sequence length="331" mass="37780">MYIFSATPVISLLAVDEAHCVSEWSHHFRPSYMRLRASLLRTRLNVHCILAMTATATTKTLDDVRVCVSVALHLCRWGFNGVHLFPQWCSRCLRHISLQQIWRYHSLLGVSLLCGMETCGWVGSGSDLPRFILFSAICRLLDGSFVRVRYFPRRGGFGLLKRENCRFSLIAGHLIHYSIREILFDGLLYELCCLMVSLAYYTSKGETVELNYSSDMNLMKRNNKAISAGHPLGTKMSKSPKSMMKESREQLCLEMERKGQIADESEVGGKRDTMFSGTIICSRSTLFSEVLFITTLKIEEERVSKECESRRIGWLQKRADLSSVYWVSSPQ</sequence>
<dbReference type="InterPro" id="IPR027417">
    <property type="entry name" value="P-loop_NTPase"/>
</dbReference>
<reference evidence="3" key="1">
    <citation type="submission" date="2020-08" db="EMBL/GenBank/DDBJ databases">
        <title>Plant Genome Project.</title>
        <authorList>
            <person name="Zhang R.-G."/>
        </authorList>
    </citation>
    <scope>NUCLEOTIDE SEQUENCE</scope>
    <source>
        <strain evidence="3">WSP0</strain>
        <tissue evidence="3">Leaf</tissue>
    </source>
</reference>
<dbReference type="GO" id="GO:0043138">
    <property type="term" value="F:3'-5' DNA helicase activity"/>
    <property type="evidence" value="ECO:0007669"/>
    <property type="project" value="TreeGrafter"/>
</dbReference>
<dbReference type="GO" id="GO:0005694">
    <property type="term" value="C:chromosome"/>
    <property type="evidence" value="ECO:0007669"/>
    <property type="project" value="TreeGrafter"/>
</dbReference>
<dbReference type="InterPro" id="IPR014001">
    <property type="entry name" value="Helicase_ATP-bd"/>
</dbReference>
<feature type="domain" description="Helicase ATP-binding" evidence="2">
    <location>
        <begin position="1"/>
        <end position="74"/>
    </location>
</feature>
<dbReference type="AlphaFoldDB" id="A0AAV6IPY9"/>
<gene>
    <name evidence="3" type="ORF">RHGRI_029464</name>
</gene>
<evidence type="ECO:0000259" key="2">
    <source>
        <dbReference type="PROSITE" id="PS51192"/>
    </source>
</evidence>
<keyword evidence="4" id="KW-1185">Reference proteome</keyword>
<proteinExistence type="inferred from homology"/>
<dbReference type="GO" id="GO:0005737">
    <property type="term" value="C:cytoplasm"/>
    <property type="evidence" value="ECO:0007669"/>
    <property type="project" value="TreeGrafter"/>
</dbReference>
<evidence type="ECO:0000313" key="3">
    <source>
        <dbReference type="EMBL" id="KAG5528810.1"/>
    </source>
</evidence>
<comment type="similarity">
    <text evidence="1">Belongs to the helicase family. RecQ subfamily.</text>
</comment>
<organism evidence="3 4">
    <name type="scientific">Rhododendron griersonianum</name>
    <dbReference type="NCBI Taxonomy" id="479676"/>
    <lineage>
        <taxon>Eukaryota</taxon>
        <taxon>Viridiplantae</taxon>
        <taxon>Streptophyta</taxon>
        <taxon>Embryophyta</taxon>
        <taxon>Tracheophyta</taxon>
        <taxon>Spermatophyta</taxon>
        <taxon>Magnoliopsida</taxon>
        <taxon>eudicotyledons</taxon>
        <taxon>Gunneridae</taxon>
        <taxon>Pentapetalae</taxon>
        <taxon>asterids</taxon>
        <taxon>Ericales</taxon>
        <taxon>Ericaceae</taxon>
        <taxon>Ericoideae</taxon>
        <taxon>Rhodoreae</taxon>
        <taxon>Rhododendron</taxon>
    </lineage>
</organism>
<dbReference type="PROSITE" id="PS51192">
    <property type="entry name" value="HELICASE_ATP_BIND_1"/>
    <property type="match status" value="1"/>
</dbReference>
<dbReference type="PANTHER" id="PTHR13710:SF108">
    <property type="entry name" value="ATP-DEPENDENT DNA HELICASE Q4"/>
    <property type="match status" value="1"/>
</dbReference>
<dbReference type="GO" id="GO:0000724">
    <property type="term" value="P:double-strand break repair via homologous recombination"/>
    <property type="evidence" value="ECO:0007669"/>
    <property type="project" value="TreeGrafter"/>
</dbReference>
<dbReference type="GO" id="GO:0009378">
    <property type="term" value="F:four-way junction helicase activity"/>
    <property type="evidence" value="ECO:0007669"/>
    <property type="project" value="TreeGrafter"/>
</dbReference>
<evidence type="ECO:0000256" key="1">
    <source>
        <dbReference type="ARBA" id="ARBA00005446"/>
    </source>
</evidence>
<dbReference type="GO" id="GO:0005634">
    <property type="term" value="C:nucleus"/>
    <property type="evidence" value="ECO:0007669"/>
    <property type="project" value="TreeGrafter"/>
</dbReference>
<dbReference type="PANTHER" id="PTHR13710">
    <property type="entry name" value="DNA HELICASE RECQ FAMILY MEMBER"/>
    <property type="match status" value="1"/>
</dbReference>
<accession>A0AAV6IPY9</accession>
<dbReference type="Gene3D" id="3.40.50.300">
    <property type="entry name" value="P-loop containing nucleotide triphosphate hydrolases"/>
    <property type="match status" value="1"/>
</dbReference>
<evidence type="ECO:0000313" key="4">
    <source>
        <dbReference type="Proteomes" id="UP000823749"/>
    </source>
</evidence>
<dbReference type="SUPFAM" id="SSF52540">
    <property type="entry name" value="P-loop containing nucleoside triphosphate hydrolases"/>
    <property type="match status" value="1"/>
</dbReference>